<evidence type="ECO:0000256" key="1">
    <source>
        <dbReference type="ARBA" id="ARBA00000900"/>
    </source>
</evidence>
<evidence type="ECO:0000259" key="10">
    <source>
        <dbReference type="PROSITE" id="PS50089"/>
    </source>
</evidence>
<feature type="region of interest" description="Disordered" evidence="9">
    <location>
        <begin position="141"/>
        <end position="255"/>
    </location>
</feature>
<evidence type="ECO:0000256" key="3">
    <source>
        <dbReference type="ARBA" id="ARBA00022679"/>
    </source>
</evidence>
<evidence type="ECO:0000256" key="9">
    <source>
        <dbReference type="SAM" id="MobiDB-lite"/>
    </source>
</evidence>
<keyword evidence="4" id="KW-0479">Metal-binding</keyword>
<keyword evidence="3" id="KW-0808">Transferase</keyword>
<feature type="domain" description="RING-type" evidence="10">
    <location>
        <begin position="29"/>
        <end position="69"/>
    </location>
</feature>
<organism evidence="11 12">
    <name type="scientific">Tetracentron sinense</name>
    <name type="common">Spur-leaf</name>
    <dbReference type="NCBI Taxonomy" id="13715"/>
    <lineage>
        <taxon>Eukaryota</taxon>
        <taxon>Viridiplantae</taxon>
        <taxon>Streptophyta</taxon>
        <taxon>Embryophyta</taxon>
        <taxon>Tracheophyta</taxon>
        <taxon>Spermatophyta</taxon>
        <taxon>Magnoliopsida</taxon>
        <taxon>Trochodendrales</taxon>
        <taxon>Trochodendraceae</taxon>
        <taxon>Tetracentron</taxon>
    </lineage>
</organism>
<evidence type="ECO:0000313" key="12">
    <source>
        <dbReference type="Proteomes" id="UP000655225"/>
    </source>
</evidence>
<dbReference type="EMBL" id="JABCRI010000020">
    <property type="protein sequence ID" value="KAF8388049.1"/>
    <property type="molecule type" value="Genomic_DNA"/>
</dbReference>
<comment type="caution">
    <text evidence="11">The sequence shown here is derived from an EMBL/GenBank/DDBJ whole genome shotgun (WGS) entry which is preliminary data.</text>
</comment>
<dbReference type="OrthoDB" id="8062037at2759"/>
<sequence>MEDFASPLKNPILSSAASEAAEDSCEDACSICLEPFNCGDPATATTCKHEYHLQCILEWSQRSKECPICWQLLVLKDTASQELLAAVEVERKLRTRRRSSNTSTVLRIPPEDFDIHHVAPYTDESDFDERIMQHLAAAATGRTSYFSRRERQRSSGLGPSQVLVFASPANGSDMQQTSPTSPTESENSGSMSSESNSPTALMPSAIKGQSSSPVLSSSVNVGSNITDSRHGPSRHGVLSGQTPPGSPPRRSRPSELLSLSESFKSKFSAASARYKESISKSTRGFKEKLLAQNNSVKELSKEVQREVSAGIAGVARMMERLDLTQKRTGGSDPVSTGTGGTSEFSYNGKSVQENLIAQSTKRNDGLIAHDASSNAPIYGLGTPVNDGQIALGTSSNALMYGSGTPSVPGPPVMLWRLEMEHSTTRLSSGRHYMVTYSREINPSYSEK</sequence>
<accession>A0A834YFI8</accession>
<keyword evidence="12" id="KW-1185">Reference proteome</keyword>
<dbReference type="GO" id="GO:0061630">
    <property type="term" value="F:ubiquitin protein ligase activity"/>
    <property type="evidence" value="ECO:0007669"/>
    <property type="project" value="UniProtKB-EC"/>
</dbReference>
<dbReference type="Gene3D" id="3.30.40.10">
    <property type="entry name" value="Zinc/RING finger domain, C3HC4 (zinc finger)"/>
    <property type="match status" value="1"/>
</dbReference>
<protein>
    <recommendedName>
        <fullName evidence="2">RING-type E3 ubiquitin transferase</fullName>
        <ecNumber evidence="2">2.3.2.27</ecNumber>
    </recommendedName>
</protein>
<evidence type="ECO:0000256" key="5">
    <source>
        <dbReference type="ARBA" id="ARBA00022771"/>
    </source>
</evidence>
<dbReference type="PROSITE" id="PS50089">
    <property type="entry name" value="ZF_RING_2"/>
    <property type="match status" value="1"/>
</dbReference>
<feature type="region of interest" description="Disordered" evidence="9">
    <location>
        <begin position="326"/>
        <end position="346"/>
    </location>
</feature>
<comment type="catalytic activity">
    <reaction evidence="1">
        <text>S-ubiquitinyl-[E2 ubiquitin-conjugating enzyme]-L-cysteine + [acceptor protein]-L-lysine = [E2 ubiquitin-conjugating enzyme]-L-cysteine + N(6)-ubiquitinyl-[acceptor protein]-L-lysine.</text>
        <dbReference type="EC" id="2.3.2.27"/>
    </reaction>
</comment>
<dbReference type="InterPro" id="IPR013083">
    <property type="entry name" value="Znf_RING/FYVE/PHD"/>
</dbReference>
<evidence type="ECO:0000256" key="7">
    <source>
        <dbReference type="ARBA" id="ARBA00022833"/>
    </source>
</evidence>
<proteinExistence type="predicted"/>
<evidence type="ECO:0000256" key="2">
    <source>
        <dbReference type="ARBA" id="ARBA00012483"/>
    </source>
</evidence>
<evidence type="ECO:0000256" key="4">
    <source>
        <dbReference type="ARBA" id="ARBA00022723"/>
    </source>
</evidence>
<dbReference type="AlphaFoldDB" id="A0A834YFI8"/>
<name>A0A834YFI8_TETSI</name>
<dbReference type="GO" id="GO:0008270">
    <property type="term" value="F:zinc ion binding"/>
    <property type="evidence" value="ECO:0007669"/>
    <property type="project" value="UniProtKB-KW"/>
</dbReference>
<dbReference type="Proteomes" id="UP000655225">
    <property type="component" value="Unassembled WGS sequence"/>
</dbReference>
<keyword evidence="5 8" id="KW-0863">Zinc-finger</keyword>
<feature type="compositionally biased region" description="Low complexity" evidence="9">
    <location>
        <begin position="175"/>
        <end position="199"/>
    </location>
</feature>
<dbReference type="InterPro" id="IPR001841">
    <property type="entry name" value="Znf_RING"/>
</dbReference>
<evidence type="ECO:0000256" key="8">
    <source>
        <dbReference type="PROSITE-ProRule" id="PRU00175"/>
    </source>
</evidence>
<keyword evidence="7" id="KW-0862">Zinc</keyword>
<dbReference type="OMA" id="CLEPFNC"/>
<evidence type="ECO:0000256" key="6">
    <source>
        <dbReference type="ARBA" id="ARBA00022786"/>
    </source>
</evidence>
<dbReference type="EC" id="2.3.2.27" evidence="2"/>
<dbReference type="SMART" id="SM00184">
    <property type="entry name" value="RING"/>
    <property type="match status" value="1"/>
</dbReference>
<gene>
    <name evidence="11" type="ORF">HHK36_026715</name>
</gene>
<dbReference type="PANTHER" id="PTHR46463:SF16">
    <property type="entry name" value="E3 UBIQUITIN-PROTEIN LIGASE RHF1A"/>
    <property type="match status" value="1"/>
</dbReference>
<feature type="compositionally biased region" description="Polar residues" evidence="9">
    <location>
        <begin position="333"/>
        <end position="346"/>
    </location>
</feature>
<evidence type="ECO:0000313" key="11">
    <source>
        <dbReference type="EMBL" id="KAF8388049.1"/>
    </source>
</evidence>
<keyword evidence="6" id="KW-0833">Ubl conjugation pathway</keyword>
<dbReference type="SUPFAM" id="SSF57850">
    <property type="entry name" value="RING/U-box"/>
    <property type="match status" value="1"/>
</dbReference>
<feature type="compositionally biased region" description="Low complexity" evidence="9">
    <location>
        <begin position="210"/>
        <end position="223"/>
    </location>
</feature>
<reference evidence="11 12" key="1">
    <citation type="submission" date="2020-04" db="EMBL/GenBank/DDBJ databases">
        <title>Plant Genome Project.</title>
        <authorList>
            <person name="Zhang R.-G."/>
        </authorList>
    </citation>
    <scope>NUCLEOTIDE SEQUENCE [LARGE SCALE GENOMIC DNA]</scope>
    <source>
        <strain evidence="11">YNK0</strain>
        <tissue evidence="11">Leaf</tissue>
    </source>
</reference>
<dbReference type="Pfam" id="PF13639">
    <property type="entry name" value="zf-RING_2"/>
    <property type="match status" value="1"/>
</dbReference>
<dbReference type="PANTHER" id="PTHR46463">
    <property type="entry name" value="ZINC FINGER, RING/FYVE/PHD-TYPE"/>
    <property type="match status" value="1"/>
</dbReference>